<dbReference type="GO" id="GO:0016020">
    <property type="term" value="C:membrane"/>
    <property type="evidence" value="ECO:0007669"/>
    <property type="project" value="UniProtKB-SubCell"/>
</dbReference>
<keyword evidence="4 9" id="KW-1133">Transmembrane helix</keyword>
<evidence type="ECO:0000313" key="10">
    <source>
        <dbReference type="EMBL" id="ESO05926.1"/>
    </source>
</evidence>
<proteinExistence type="inferred from homology"/>
<dbReference type="HOGENOM" id="CLU_559318_0_0_1"/>
<comment type="subcellular location">
    <subcellularLocation>
        <location evidence="1">Membrane</location>
    </subcellularLocation>
</comment>
<keyword evidence="12" id="KW-1185">Reference proteome</keyword>
<evidence type="ECO:0000313" key="11">
    <source>
        <dbReference type="EnsemblMetazoa" id="HelroP188231"/>
    </source>
</evidence>
<evidence type="ECO:0000256" key="8">
    <source>
        <dbReference type="SAM" id="MobiDB-lite"/>
    </source>
</evidence>
<dbReference type="Pfam" id="PF10267">
    <property type="entry name" value="Tmemb_cc2"/>
    <property type="match status" value="2"/>
</dbReference>
<sequence length="488" mass="55887">MKKNVPNSKIFNKQPKASSTVWYTSPASDDNDCLTPVNNATTTTSKQQQQQYSIRNKNKQQLLTHAATAHTALNSFDQATGSAGTGKTRWFLGLQTESTTNKTIVGDIDHQKVKQWIELYKKKIAKLNHLLECEQKCLQEKTNEFLQIVKEADSNQATRIKSLYDRKTKKITGSIWNLQKKLTSCQNKLKQFQKVEEECGFSSKYRSAEFLPSKKHSSKSSPEKTNMKKSSKIKKKFSLGVSDDDDDNEVDSGRKRDDDNDGGDDNDAEEEEEEDDDVDGDDEYDVMEVELSEDEVAALFRELEQASQVKQTHEEWQMLLTETRYHSDHLEEQINDLMELHQQEVLNLKQELSSLEDKLEYQLDERMRDLLDLVEACQTKMAKLEIQQQQLLPIEALEQFSMKTCATKMANFLLSILAIVFIFLSMDINSFRSLLTHRYRYWIAGCIMMASVIIWKLLQCHYESHVTSSSTTTTTSTTSSSLSPLSPS</sequence>
<feature type="region of interest" description="Disordered" evidence="8">
    <location>
        <begin position="211"/>
        <end position="281"/>
    </location>
</feature>
<feature type="transmembrane region" description="Helical" evidence="9">
    <location>
        <begin position="409"/>
        <end position="429"/>
    </location>
</feature>
<protein>
    <submittedName>
        <fullName evidence="10 11">Uncharacterized protein</fullName>
    </submittedName>
</protein>
<dbReference type="EMBL" id="KB096324">
    <property type="protein sequence ID" value="ESO05926.1"/>
    <property type="molecule type" value="Genomic_DNA"/>
</dbReference>
<dbReference type="GeneID" id="20210825"/>
<evidence type="ECO:0000256" key="7">
    <source>
        <dbReference type="SAM" id="Coils"/>
    </source>
</evidence>
<reference evidence="10 12" key="2">
    <citation type="journal article" date="2013" name="Nature">
        <title>Insights into bilaterian evolution from three spiralian genomes.</title>
        <authorList>
            <person name="Simakov O."/>
            <person name="Marletaz F."/>
            <person name="Cho S.J."/>
            <person name="Edsinger-Gonzales E."/>
            <person name="Havlak P."/>
            <person name="Hellsten U."/>
            <person name="Kuo D.H."/>
            <person name="Larsson T."/>
            <person name="Lv J."/>
            <person name="Arendt D."/>
            <person name="Savage R."/>
            <person name="Osoegawa K."/>
            <person name="de Jong P."/>
            <person name="Grimwood J."/>
            <person name="Chapman J.A."/>
            <person name="Shapiro H."/>
            <person name="Aerts A."/>
            <person name="Otillar R.P."/>
            <person name="Terry A.Y."/>
            <person name="Boore J.L."/>
            <person name="Grigoriev I.V."/>
            <person name="Lindberg D.R."/>
            <person name="Seaver E.C."/>
            <person name="Weisblat D.A."/>
            <person name="Putnam N.H."/>
            <person name="Rokhsar D.S."/>
        </authorList>
    </citation>
    <scope>NUCLEOTIDE SEQUENCE</scope>
</reference>
<dbReference type="PANTHER" id="PTHR17613">
    <property type="entry name" value="CEREBRAL PROTEIN-11-RELATED"/>
    <property type="match status" value="1"/>
</dbReference>
<dbReference type="EMBL" id="AMQM01000466">
    <property type="status" value="NOT_ANNOTATED_CDS"/>
    <property type="molecule type" value="Genomic_DNA"/>
</dbReference>
<dbReference type="OrthoDB" id="10072335at2759"/>
<keyword evidence="5 7" id="KW-0175">Coiled coil</keyword>
<reference evidence="11" key="3">
    <citation type="submission" date="2015-06" db="UniProtKB">
        <authorList>
            <consortium name="EnsemblMetazoa"/>
        </authorList>
    </citation>
    <scope>IDENTIFICATION</scope>
</reference>
<evidence type="ECO:0000256" key="4">
    <source>
        <dbReference type="ARBA" id="ARBA00022989"/>
    </source>
</evidence>
<dbReference type="InterPro" id="IPR019394">
    <property type="entry name" value="TEX28/TMCC"/>
</dbReference>
<evidence type="ECO:0000256" key="3">
    <source>
        <dbReference type="ARBA" id="ARBA00022692"/>
    </source>
</evidence>
<dbReference type="KEGG" id="hro:HELRODRAFT_188231"/>
<feature type="compositionally biased region" description="Acidic residues" evidence="8">
    <location>
        <begin position="259"/>
        <end position="281"/>
    </location>
</feature>
<dbReference type="EnsemblMetazoa" id="HelroT188231">
    <property type="protein sequence ID" value="HelroP188231"/>
    <property type="gene ID" value="HelroG188231"/>
</dbReference>
<evidence type="ECO:0000256" key="5">
    <source>
        <dbReference type="ARBA" id="ARBA00023054"/>
    </source>
</evidence>
<dbReference type="Proteomes" id="UP000015101">
    <property type="component" value="Unassembled WGS sequence"/>
</dbReference>
<accession>T1FPS8</accession>
<dbReference type="CTD" id="20210825"/>
<evidence type="ECO:0000313" key="12">
    <source>
        <dbReference type="Proteomes" id="UP000015101"/>
    </source>
</evidence>
<dbReference type="InParanoid" id="T1FPS8"/>
<organism evidence="11 12">
    <name type="scientific">Helobdella robusta</name>
    <name type="common">Californian leech</name>
    <dbReference type="NCBI Taxonomy" id="6412"/>
    <lineage>
        <taxon>Eukaryota</taxon>
        <taxon>Metazoa</taxon>
        <taxon>Spiralia</taxon>
        <taxon>Lophotrochozoa</taxon>
        <taxon>Annelida</taxon>
        <taxon>Clitellata</taxon>
        <taxon>Hirudinea</taxon>
        <taxon>Rhynchobdellida</taxon>
        <taxon>Glossiphoniidae</taxon>
        <taxon>Helobdella</taxon>
    </lineage>
</organism>
<reference evidence="12" key="1">
    <citation type="submission" date="2012-12" db="EMBL/GenBank/DDBJ databases">
        <authorList>
            <person name="Hellsten U."/>
            <person name="Grimwood J."/>
            <person name="Chapman J.A."/>
            <person name="Shapiro H."/>
            <person name="Aerts A."/>
            <person name="Otillar R.P."/>
            <person name="Terry A.Y."/>
            <person name="Boore J.L."/>
            <person name="Simakov O."/>
            <person name="Marletaz F."/>
            <person name="Cho S.-J."/>
            <person name="Edsinger-Gonzales E."/>
            <person name="Havlak P."/>
            <person name="Kuo D.-H."/>
            <person name="Larsson T."/>
            <person name="Lv J."/>
            <person name="Arendt D."/>
            <person name="Savage R."/>
            <person name="Osoegawa K."/>
            <person name="de Jong P."/>
            <person name="Lindberg D.R."/>
            <person name="Seaver E.C."/>
            <person name="Weisblat D.A."/>
            <person name="Putnam N.H."/>
            <person name="Grigoriev I.V."/>
            <person name="Rokhsar D.S."/>
        </authorList>
    </citation>
    <scope>NUCLEOTIDE SEQUENCE</scope>
</reference>
<comment type="similarity">
    <text evidence="2">Belongs to the TEX28 family.</text>
</comment>
<dbReference type="PANTHER" id="PTHR17613:SF14">
    <property type="entry name" value="DEMENTIN, ISOFORM H"/>
    <property type="match status" value="1"/>
</dbReference>
<evidence type="ECO:0000256" key="6">
    <source>
        <dbReference type="ARBA" id="ARBA00023136"/>
    </source>
</evidence>
<keyword evidence="3 9" id="KW-0812">Transmembrane</keyword>
<evidence type="ECO:0000256" key="2">
    <source>
        <dbReference type="ARBA" id="ARBA00008108"/>
    </source>
</evidence>
<evidence type="ECO:0000256" key="9">
    <source>
        <dbReference type="SAM" id="Phobius"/>
    </source>
</evidence>
<name>T1FPS8_HELRO</name>
<feature type="coiled-coil region" evidence="7">
    <location>
        <begin position="289"/>
        <end position="387"/>
    </location>
</feature>
<dbReference type="AlphaFoldDB" id="T1FPS8"/>
<feature type="transmembrane region" description="Helical" evidence="9">
    <location>
        <begin position="441"/>
        <end position="458"/>
    </location>
</feature>
<feature type="region of interest" description="Disordered" evidence="8">
    <location>
        <begin position="469"/>
        <end position="488"/>
    </location>
</feature>
<feature type="compositionally biased region" description="Basic residues" evidence="8">
    <location>
        <begin position="227"/>
        <end position="237"/>
    </location>
</feature>
<dbReference type="RefSeq" id="XP_009015294.1">
    <property type="nucleotide sequence ID" value="XM_009017046.1"/>
</dbReference>
<dbReference type="GO" id="GO:0012505">
    <property type="term" value="C:endomembrane system"/>
    <property type="evidence" value="ECO:0000318"/>
    <property type="project" value="GO_Central"/>
</dbReference>
<keyword evidence="6 9" id="KW-0472">Membrane</keyword>
<gene>
    <name evidence="11" type="primary">20210825</name>
    <name evidence="10" type="ORF">HELRODRAFT_188231</name>
</gene>
<dbReference type="eggNOG" id="KOG3850">
    <property type="taxonomic scope" value="Eukaryota"/>
</dbReference>
<evidence type="ECO:0000256" key="1">
    <source>
        <dbReference type="ARBA" id="ARBA00004370"/>
    </source>
</evidence>